<name>A0A1U7JKD6_9HYPH</name>
<protein>
    <submittedName>
        <fullName evidence="4">Inosine-5-monophosphate dehydrogenase</fullName>
    </submittedName>
</protein>
<evidence type="ECO:0000313" key="5">
    <source>
        <dbReference type="Proteomes" id="UP000185783"/>
    </source>
</evidence>
<keyword evidence="1 2" id="KW-0129">CBS domain</keyword>
<dbReference type="Proteomes" id="UP000185783">
    <property type="component" value="Unassembled WGS sequence"/>
</dbReference>
<sequence length="143" mass="15547">MTVAAILNSKGREVFTETTDKTLGEIAAVLGGRRIGAIVLCDEPGVICGIISERDIVGAIALNGPDVLSQPVKDYMTADVITCSEHDTINAVMEQMTTRRFRHMPVQSDGKMVGLVSIGDVVKYRIAEVEREAEQLRSYIHTA</sequence>
<dbReference type="AlphaFoldDB" id="A0A1U7JKD6"/>
<keyword evidence="5" id="KW-1185">Reference proteome</keyword>
<dbReference type="SUPFAM" id="SSF54631">
    <property type="entry name" value="CBS-domain pair"/>
    <property type="match status" value="1"/>
</dbReference>
<organism evidence="4 5">
    <name type="scientific">Pseudovibrio exalbescens</name>
    <dbReference type="NCBI Taxonomy" id="197461"/>
    <lineage>
        <taxon>Bacteria</taxon>
        <taxon>Pseudomonadati</taxon>
        <taxon>Pseudomonadota</taxon>
        <taxon>Alphaproteobacteria</taxon>
        <taxon>Hyphomicrobiales</taxon>
        <taxon>Stappiaceae</taxon>
        <taxon>Pseudovibrio</taxon>
    </lineage>
</organism>
<dbReference type="PANTHER" id="PTHR43080:SF2">
    <property type="entry name" value="CBS DOMAIN-CONTAINING PROTEIN"/>
    <property type="match status" value="1"/>
</dbReference>
<feature type="domain" description="CBS" evidence="3">
    <location>
        <begin position="76"/>
        <end position="131"/>
    </location>
</feature>
<accession>A0A1U7JKD6</accession>
<dbReference type="PROSITE" id="PS51371">
    <property type="entry name" value="CBS"/>
    <property type="match status" value="2"/>
</dbReference>
<dbReference type="Gene3D" id="3.10.580.10">
    <property type="entry name" value="CBS-domain"/>
    <property type="match status" value="1"/>
</dbReference>
<dbReference type="InterPro" id="IPR000644">
    <property type="entry name" value="CBS_dom"/>
</dbReference>
<evidence type="ECO:0000256" key="1">
    <source>
        <dbReference type="ARBA" id="ARBA00023122"/>
    </source>
</evidence>
<reference evidence="4 5" key="1">
    <citation type="submission" date="2016-03" db="EMBL/GenBank/DDBJ databases">
        <title>Genome sequence of Nesiotobacter sp. nov., a moderately halophilic alphaproteobacterium isolated from the Yellow Sea, China.</title>
        <authorList>
            <person name="Zhang G."/>
            <person name="Zhang R."/>
        </authorList>
    </citation>
    <scope>NUCLEOTIDE SEQUENCE [LARGE SCALE GENOMIC DNA]</scope>
    <source>
        <strain evidence="4 5">WB1-6</strain>
    </source>
</reference>
<dbReference type="STRING" id="197461.A3843_02400"/>
<evidence type="ECO:0000259" key="3">
    <source>
        <dbReference type="PROSITE" id="PS51371"/>
    </source>
</evidence>
<comment type="caution">
    <text evidence="4">The sequence shown here is derived from an EMBL/GenBank/DDBJ whole genome shotgun (WGS) entry which is preliminary data.</text>
</comment>
<dbReference type="Pfam" id="PF00571">
    <property type="entry name" value="CBS"/>
    <property type="match status" value="2"/>
</dbReference>
<evidence type="ECO:0000313" key="4">
    <source>
        <dbReference type="EMBL" id="OKL45216.1"/>
    </source>
</evidence>
<dbReference type="InterPro" id="IPR046342">
    <property type="entry name" value="CBS_dom_sf"/>
</dbReference>
<evidence type="ECO:0000256" key="2">
    <source>
        <dbReference type="PROSITE-ProRule" id="PRU00703"/>
    </source>
</evidence>
<dbReference type="PANTHER" id="PTHR43080">
    <property type="entry name" value="CBS DOMAIN-CONTAINING PROTEIN CBSX3, MITOCHONDRIAL"/>
    <property type="match status" value="1"/>
</dbReference>
<dbReference type="InterPro" id="IPR044725">
    <property type="entry name" value="CBSX3_CBS_dom"/>
</dbReference>
<feature type="domain" description="CBS" evidence="3">
    <location>
        <begin position="7"/>
        <end position="67"/>
    </location>
</feature>
<dbReference type="SMART" id="SM00116">
    <property type="entry name" value="CBS"/>
    <property type="match status" value="2"/>
</dbReference>
<dbReference type="InterPro" id="IPR051257">
    <property type="entry name" value="Diverse_CBS-Domain"/>
</dbReference>
<proteinExistence type="predicted"/>
<dbReference type="EMBL" id="LVVZ01000005">
    <property type="protein sequence ID" value="OKL45216.1"/>
    <property type="molecule type" value="Genomic_DNA"/>
</dbReference>
<dbReference type="RefSeq" id="WP_028480289.1">
    <property type="nucleotide sequence ID" value="NZ_LVVZ01000005.1"/>
</dbReference>
<gene>
    <name evidence="4" type="ORF">A3843_02400</name>
</gene>
<dbReference type="CDD" id="cd04623">
    <property type="entry name" value="CBS_pair_bac_euk"/>
    <property type="match status" value="1"/>
</dbReference>